<feature type="compositionally biased region" description="Basic and acidic residues" evidence="7">
    <location>
        <begin position="1210"/>
        <end position="1233"/>
    </location>
</feature>
<feature type="compositionally biased region" description="Basic and acidic residues" evidence="7">
    <location>
        <begin position="1245"/>
        <end position="1255"/>
    </location>
</feature>
<dbReference type="Pfam" id="PF06583">
    <property type="entry name" value="Neogenin_C"/>
    <property type="match status" value="1"/>
</dbReference>
<evidence type="ECO:0000256" key="1">
    <source>
        <dbReference type="ARBA" id="ARBA00004479"/>
    </source>
</evidence>
<feature type="transmembrane region" description="Helical" evidence="8">
    <location>
        <begin position="12"/>
        <end position="31"/>
    </location>
</feature>
<feature type="region of interest" description="Disordered" evidence="7">
    <location>
        <begin position="1195"/>
        <end position="1267"/>
    </location>
</feature>
<dbReference type="InterPro" id="IPR013783">
    <property type="entry name" value="Ig-like_fold"/>
</dbReference>
<dbReference type="InterPro" id="IPR050991">
    <property type="entry name" value="ECM_Regulatory_Proteins"/>
</dbReference>
<proteinExistence type="predicted"/>
<evidence type="ECO:0000256" key="2">
    <source>
        <dbReference type="ARBA" id="ARBA00022692"/>
    </source>
</evidence>
<evidence type="ECO:0000256" key="8">
    <source>
        <dbReference type="SAM" id="Phobius"/>
    </source>
</evidence>
<feature type="compositionally biased region" description="Polar residues" evidence="7">
    <location>
        <begin position="1129"/>
        <end position="1138"/>
    </location>
</feature>
<keyword evidence="4 8" id="KW-1133">Transmembrane helix</keyword>
<feature type="transmembrane region" description="Helical" evidence="8">
    <location>
        <begin position="774"/>
        <end position="799"/>
    </location>
</feature>
<evidence type="ECO:0000259" key="9">
    <source>
        <dbReference type="PROSITE" id="PS50853"/>
    </source>
</evidence>
<feature type="compositionally biased region" description="Polar residues" evidence="7">
    <location>
        <begin position="1058"/>
        <end position="1070"/>
    </location>
</feature>
<dbReference type="PANTHER" id="PTHR46708:SF2">
    <property type="entry name" value="FIBRONECTIN TYPE-III DOMAIN-CONTAINING PROTEIN"/>
    <property type="match status" value="1"/>
</dbReference>
<dbReference type="Gene3D" id="2.60.40.10">
    <property type="entry name" value="Immunoglobulins"/>
    <property type="match status" value="5"/>
</dbReference>
<dbReference type="InterPro" id="IPR003961">
    <property type="entry name" value="FN3_dom"/>
</dbReference>
<name>A0A0X3NXN6_SCHSO</name>
<dbReference type="InterPro" id="IPR010560">
    <property type="entry name" value="Neogenin_C"/>
</dbReference>
<feature type="domain" description="Fibronectin type-III" evidence="9">
    <location>
        <begin position="191"/>
        <end position="284"/>
    </location>
</feature>
<evidence type="ECO:0000313" key="10">
    <source>
        <dbReference type="EMBL" id="JAP39666.1"/>
    </source>
</evidence>
<keyword evidence="5 8" id="KW-0472">Membrane</keyword>
<dbReference type="PROSITE" id="PS50853">
    <property type="entry name" value="FN3"/>
    <property type="match status" value="3"/>
</dbReference>
<evidence type="ECO:0000256" key="3">
    <source>
        <dbReference type="ARBA" id="ARBA00022737"/>
    </source>
</evidence>
<keyword evidence="3" id="KW-0677">Repeat</keyword>
<evidence type="ECO:0000256" key="4">
    <source>
        <dbReference type="ARBA" id="ARBA00022989"/>
    </source>
</evidence>
<reference evidence="10" key="1">
    <citation type="submission" date="2016-01" db="EMBL/GenBank/DDBJ databases">
        <title>Reference transcriptome for the parasite Schistocephalus solidus: insights into the molecular evolution of parasitism.</title>
        <authorList>
            <person name="Hebert F.O."/>
            <person name="Grambauer S."/>
            <person name="Barber I."/>
            <person name="Landry C.R."/>
            <person name="Aubin-Horth N."/>
        </authorList>
    </citation>
    <scope>NUCLEOTIDE SEQUENCE</scope>
</reference>
<dbReference type="EMBL" id="GEEE01023559">
    <property type="protein sequence ID" value="JAP39666.1"/>
    <property type="molecule type" value="Transcribed_RNA"/>
</dbReference>
<keyword evidence="2 8" id="KW-0812">Transmembrane</keyword>
<evidence type="ECO:0000256" key="6">
    <source>
        <dbReference type="ARBA" id="ARBA00023180"/>
    </source>
</evidence>
<feature type="domain" description="Fibronectin type-III" evidence="9">
    <location>
        <begin position="78"/>
        <end position="189"/>
    </location>
</feature>
<comment type="subcellular location">
    <subcellularLocation>
        <location evidence="1">Membrane</location>
        <topology evidence="1">Single-pass type I membrane protein</topology>
    </subcellularLocation>
</comment>
<evidence type="ECO:0000256" key="7">
    <source>
        <dbReference type="SAM" id="MobiDB-lite"/>
    </source>
</evidence>
<sequence length="1314" mass="144160">MAVRIGIRGTGGLEASFTFALAILYLLFFQVDLTVAVNAMEEAKTTVLYNQSLLRNSTFVQTSEAPMSRRIRSSELQPPTNLQIDPTELGALKISWYPPDSQVLPETYEIILKNLTPSVEIQARKCRKLQSLGNSSLHMKVLGTDSSTYFSSLIPDTFYRVDVFALSEDERSAPASLSSSPLVPGIPPTLPPDKVSVDVISAQMTKVSWMIPDDIECDGVLLYYNLELNSTYDSSQIIKVEKNATSCALTDLMPGVEYSVRICASNRAGLGRYSKAVVFRNKGQQRELDMEAFEPTEFPIDDLDYDQEGLQEPEPGDTKSDGVNFNVQNFLIPEEILNFRGKGLKSAIELSWLVKWRPMYPFPAGEEFGAELEPAQQPLPGVMFRVLWGEKFPGPAEDVISGTLTRHTIRGLRAGTNYHIRIITIVPGGEGSAAYTVTMTAPHNEEEPSMSGHQPIPVNLRVNSVAQTHAEIGWELPMPFREYAPSTLRSLIAGFQIKYYQVEQLSTFRHGPSSAISRRLQLLNVTGASSSRALLQRLRPETAYEFTVRSLPTIATFPEDSQSPLESSEWSMVQGFETLGQRPLNPPGLIKINKVSTEHDFTDTLSPMPTHTTNPWFPDDLHNGNSERSDVDAAILVTWSTAPPEDGVMIAYRVYLTRNIYQSNAQWKEHIVSGDQNSTIIRALRPGQLYFLRMTSQNRHGLSPVSPVFVFRTAKANGQGFLSLKLPKEYLHERKLSPRRLERLLSRLDAWTNRNTKSWTDPEEKEVANEAKSLHWLILCAILAAVVVIVLLIALTLLCHCRGRSMRRSTVSAKSPTPRSPMDIGVSTPATQSVAPSFNSGHDGSSGYLTKDAVSGGQTPRFLNRGLPCRLVDNGAAAAAGPAGPNDLLFEQTGLLTDGLRSPPSYSSSGQSGFVEHVPHAIGTAVGRGSMPNEGLTTQRPGRQQVQPGFTGLLLGGRASDDDDDDFRTTPLDSDLESAKSNMITYPYVYNRQDSVRRKAHPPQTHYPLGLQEARVIHSGSPGGVAERLLPMGHAGLMGSAEIRGSDSEADSYRYPNSVGSAPTVSNSPPLQCFAEKSLPRHDMTPANMSLSFQSGRPMEPRKTAFRQTVGPHKVPPSSSGRNGAFGQDSFSATTSPETETKLAGSSSTAGSSGYGSGTTANGRQKSEAEGSFFQHLMDLPKPQPIRGVKSIRQSCTNANGDGQMNPKTGEPHSERKNSECYDREPNESDGRSALDQAAMRKGSLHMERCNERNLPHSTTGSGDDARTQLPRFCAQLSKVYSTEELSEEMANLEGLMKDLNAMAHQEFECEPNN</sequence>
<feature type="compositionally biased region" description="Polar residues" evidence="7">
    <location>
        <begin position="1195"/>
        <end position="1207"/>
    </location>
</feature>
<accession>A0A0X3NXN6</accession>
<dbReference type="Pfam" id="PF00041">
    <property type="entry name" value="fn3"/>
    <property type="match status" value="2"/>
</dbReference>
<dbReference type="GO" id="GO:0016020">
    <property type="term" value="C:membrane"/>
    <property type="evidence" value="ECO:0007669"/>
    <property type="project" value="UniProtKB-SubCell"/>
</dbReference>
<dbReference type="SUPFAM" id="SSF49265">
    <property type="entry name" value="Fibronectin type III"/>
    <property type="match status" value="3"/>
</dbReference>
<dbReference type="PANTHER" id="PTHR46708">
    <property type="entry name" value="TENASCIN"/>
    <property type="match status" value="1"/>
</dbReference>
<feature type="region of interest" description="Disordered" evidence="7">
    <location>
        <begin position="955"/>
        <end position="974"/>
    </location>
</feature>
<feature type="compositionally biased region" description="Low complexity" evidence="7">
    <location>
        <begin position="1144"/>
        <end position="1163"/>
    </location>
</feature>
<dbReference type="InterPro" id="IPR036116">
    <property type="entry name" value="FN3_sf"/>
</dbReference>
<dbReference type="SMART" id="SM00060">
    <property type="entry name" value="FN3"/>
    <property type="match status" value="5"/>
</dbReference>
<keyword evidence="6" id="KW-0325">Glycoprotein</keyword>
<feature type="region of interest" description="Disordered" evidence="7">
    <location>
        <begin position="1047"/>
        <end position="1167"/>
    </location>
</feature>
<organism evidence="10">
    <name type="scientific">Schistocephalus solidus</name>
    <name type="common">Tapeworm</name>
    <dbReference type="NCBI Taxonomy" id="70667"/>
    <lineage>
        <taxon>Eukaryota</taxon>
        <taxon>Metazoa</taxon>
        <taxon>Spiralia</taxon>
        <taxon>Lophotrochozoa</taxon>
        <taxon>Platyhelminthes</taxon>
        <taxon>Cestoda</taxon>
        <taxon>Eucestoda</taxon>
        <taxon>Diphyllobothriidea</taxon>
        <taxon>Diphyllobothriidae</taxon>
        <taxon>Schistocephalus</taxon>
    </lineage>
</organism>
<gene>
    <name evidence="10" type="primary">FNDC1</name>
    <name evidence="10" type="ORF">TR125036</name>
</gene>
<evidence type="ECO:0000256" key="5">
    <source>
        <dbReference type="ARBA" id="ARBA00023136"/>
    </source>
</evidence>
<protein>
    <submittedName>
        <fullName evidence="10">Fibronectin type III domain-containing protein 1</fullName>
    </submittedName>
</protein>
<feature type="domain" description="Fibronectin type-III" evidence="9">
    <location>
        <begin position="617"/>
        <end position="716"/>
    </location>
</feature>
<dbReference type="CDD" id="cd00063">
    <property type="entry name" value="FN3"/>
    <property type="match status" value="5"/>
</dbReference>